<name>M0LW30_9EURY</name>
<dbReference type="Gene3D" id="3.30.300.30">
    <property type="match status" value="1"/>
</dbReference>
<dbReference type="InterPro" id="IPR000873">
    <property type="entry name" value="AMP-dep_synth/lig_dom"/>
</dbReference>
<dbReference type="OrthoDB" id="35688at2157"/>
<dbReference type="SUPFAM" id="SSF56801">
    <property type="entry name" value="Acetyl-CoA synthetase-like"/>
    <property type="match status" value="1"/>
</dbReference>
<reference evidence="4 5" key="1">
    <citation type="journal article" date="2014" name="PLoS Genet.">
        <title>Phylogenetically driven sequencing of extremely halophilic archaea reveals strategies for static and dynamic osmo-response.</title>
        <authorList>
            <person name="Becker E.A."/>
            <person name="Seitzer P.M."/>
            <person name="Tritt A."/>
            <person name="Larsen D."/>
            <person name="Krusor M."/>
            <person name="Yao A.I."/>
            <person name="Wu D."/>
            <person name="Madern D."/>
            <person name="Eisen J.A."/>
            <person name="Darling A.E."/>
            <person name="Facciotti M.T."/>
        </authorList>
    </citation>
    <scope>NUCLEOTIDE SEQUENCE [LARGE SCALE GENOMIC DNA]</scope>
    <source>
        <strain evidence="4 5">100A6</strain>
    </source>
</reference>
<dbReference type="InterPro" id="IPR045851">
    <property type="entry name" value="AMP-bd_C_sf"/>
</dbReference>
<dbReference type="GO" id="GO:0031956">
    <property type="term" value="F:medium-chain fatty acid-CoA ligase activity"/>
    <property type="evidence" value="ECO:0007669"/>
    <property type="project" value="TreeGrafter"/>
</dbReference>
<sequence length="491" mass="51518">MDVFGQRVETSPTATALVAGEREWSYADLDAGVERVTGRLAALGLGPGDHLGILTETRPAAVELVHAAARLGCVLVAFNARLTPSELGSQVERADLAALVCAADTEATAVDVADGIPVASLDGTTTDDATALDTVDPADFEPSPRPADRPALLLATSGTTGEPKLVVLTGENLRSSAVASAFRLGTSPDDRWLDPLSVYHMGGFAPIFRSAFYGTAVVLPEGGFDPETTLAALDDHDCTGVSLVPTMLRRLLDAGSLPDSLRFVLLGGAPTPSELVERCARRGVPVHPTYGMTETASQVATARPEEAITHTGTVGRPLFGTRLSMLDDAGNPVETGETGEIVVSGPTVFEGYYGDDDATASAFSEAGFHTGDVGHRDAAGRLWVTGRLDDRIQTGGELVDPGEVAAVLRNHPAVEDVAVVGLPDPEWGERVGAVVVAEREVDREGLDAHCRERLAGFKLPRAMAFADSLPRTASGTVERDVVRAYLRNHGE</sequence>
<gene>
    <name evidence="4" type="ORF">C447_11885</name>
</gene>
<dbReference type="EMBL" id="AOMB01000033">
    <property type="protein sequence ID" value="EMA37671.1"/>
    <property type="molecule type" value="Genomic_DNA"/>
</dbReference>
<evidence type="ECO:0000313" key="5">
    <source>
        <dbReference type="Proteomes" id="UP000011566"/>
    </source>
</evidence>
<evidence type="ECO:0000259" key="3">
    <source>
        <dbReference type="Pfam" id="PF13193"/>
    </source>
</evidence>
<dbReference type="Proteomes" id="UP000011566">
    <property type="component" value="Unassembled WGS sequence"/>
</dbReference>
<dbReference type="RefSeq" id="WP_007694136.1">
    <property type="nucleotide sequence ID" value="NZ_AOMB01000033.1"/>
</dbReference>
<protein>
    <submittedName>
        <fullName evidence="4">O-succinylbenzoate-CoA ligase</fullName>
    </submittedName>
</protein>
<keyword evidence="5" id="KW-1185">Reference proteome</keyword>
<dbReference type="InterPro" id="IPR025110">
    <property type="entry name" value="AMP-bd_C"/>
</dbReference>
<keyword evidence="4" id="KW-0436">Ligase</keyword>
<dbReference type="PATRIC" id="fig|1132509.6.peg.2706"/>
<dbReference type="InterPro" id="IPR020845">
    <property type="entry name" value="AMP-binding_CS"/>
</dbReference>
<dbReference type="InterPro" id="IPR042099">
    <property type="entry name" value="ANL_N_sf"/>
</dbReference>
<proteinExistence type="predicted"/>
<feature type="region of interest" description="Disordered" evidence="1">
    <location>
        <begin position="127"/>
        <end position="149"/>
    </location>
</feature>
<dbReference type="Pfam" id="PF13193">
    <property type="entry name" value="AMP-binding_C"/>
    <property type="match status" value="1"/>
</dbReference>
<organism evidence="4 5">
    <name type="scientific">Halococcus hamelinensis 100A6</name>
    <dbReference type="NCBI Taxonomy" id="1132509"/>
    <lineage>
        <taxon>Archaea</taxon>
        <taxon>Methanobacteriati</taxon>
        <taxon>Methanobacteriota</taxon>
        <taxon>Stenosarchaea group</taxon>
        <taxon>Halobacteria</taxon>
        <taxon>Halobacteriales</taxon>
        <taxon>Halococcaceae</taxon>
        <taxon>Halococcus</taxon>
    </lineage>
</organism>
<accession>M0LW30</accession>
<dbReference type="AlphaFoldDB" id="M0LW30"/>
<feature type="domain" description="AMP-binding enzyme C-terminal" evidence="3">
    <location>
        <begin position="403"/>
        <end position="475"/>
    </location>
</feature>
<dbReference type="eggNOG" id="arCOG00856">
    <property type="taxonomic scope" value="Archaea"/>
</dbReference>
<dbReference type="PANTHER" id="PTHR43201">
    <property type="entry name" value="ACYL-COA SYNTHETASE"/>
    <property type="match status" value="1"/>
</dbReference>
<dbReference type="Pfam" id="PF00501">
    <property type="entry name" value="AMP-binding"/>
    <property type="match status" value="1"/>
</dbReference>
<dbReference type="GO" id="GO:0006631">
    <property type="term" value="P:fatty acid metabolic process"/>
    <property type="evidence" value="ECO:0007669"/>
    <property type="project" value="TreeGrafter"/>
</dbReference>
<dbReference type="PROSITE" id="PS00455">
    <property type="entry name" value="AMP_BINDING"/>
    <property type="match status" value="1"/>
</dbReference>
<evidence type="ECO:0000259" key="2">
    <source>
        <dbReference type="Pfam" id="PF00501"/>
    </source>
</evidence>
<feature type="domain" description="AMP-dependent synthetase/ligase" evidence="2">
    <location>
        <begin position="6"/>
        <end position="353"/>
    </location>
</feature>
<dbReference type="PANTHER" id="PTHR43201:SF32">
    <property type="entry name" value="2-SUCCINYLBENZOATE--COA LIGASE, CHLOROPLASTIC_PEROXISOMAL"/>
    <property type="match status" value="1"/>
</dbReference>
<feature type="compositionally biased region" description="Low complexity" evidence="1">
    <location>
        <begin position="127"/>
        <end position="137"/>
    </location>
</feature>
<evidence type="ECO:0000256" key="1">
    <source>
        <dbReference type="SAM" id="MobiDB-lite"/>
    </source>
</evidence>
<comment type="caution">
    <text evidence="4">The sequence shown here is derived from an EMBL/GenBank/DDBJ whole genome shotgun (WGS) entry which is preliminary data.</text>
</comment>
<evidence type="ECO:0000313" key="4">
    <source>
        <dbReference type="EMBL" id="EMA37671.1"/>
    </source>
</evidence>
<dbReference type="Gene3D" id="3.40.50.12780">
    <property type="entry name" value="N-terminal domain of ligase-like"/>
    <property type="match status" value="1"/>
</dbReference>